<proteinExistence type="predicted"/>
<organism evidence="2 3">
    <name type="scientific">Agreia bicolorata</name>
    <dbReference type="NCBI Taxonomy" id="110935"/>
    <lineage>
        <taxon>Bacteria</taxon>
        <taxon>Bacillati</taxon>
        <taxon>Actinomycetota</taxon>
        <taxon>Actinomycetes</taxon>
        <taxon>Micrococcales</taxon>
        <taxon>Microbacteriaceae</taxon>
        <taxon>Agreia</taxon>
    </lineage>
</organism>
<dbReference type="Proteomes" id="UP000032503">
    <property type="component" value="Unassembled WGS sequence"/>
</dbReference>
<name>A0ABR5CDG5_9MICO</name>
<keyword evidence="3" id="KW-1185">Reference proteome</keyword>
<evidence type="ECO:0000313" key="3">
    <source>
        <dbReference type="Proteomes" id="UP000032503"/>
    </source>
</evidence>
<comment type="caution">
    <text evidence="2">The sequence shown here is derived from an EMBL/GenBank/DDBJ whole genome shotgun (WGS) entry which is preliminary data.</text>
</comment>
<reference evidence="2 3" key="1">
    <citation type="journal article" date="2001" name="Int. J. Syst. Evol. Microbiol.">
        <title>Agreia bicolorata gen. nov., sp. nov., to accommodate actinobacteria isolated from narrow reed grass infected by the nematode Heteroanguina graminophila.</title>
        <authorList>
            <person name="Evtushenko L.I."/>
            <person name="Dorofeeva L.V."/>
            <person name="Dobrovolskaya T.G."/>
            <person name="Streshinskaya G.M."/>
            <person name="Subbotin S.A."/>
            <person name="Tiedje J.M."/>
        </authorList>
    </citation>
    <scope>NUCLEOTIDE SEQUENCE [LARGE SCALE GENOMIC DNA]</scope>
    <source>
        <strain evidence="2 3">VKM Ac-1804</strain>
    </source>
</reference>
<sequence length="99" mass="11142">MDEIPARVIRLFGNDKARPKVMRVYNANTGWAAAEGTPIITWQTVEDLLRQGSTSAEVKWRFRTRQFSILDMKRPALDGSVEQTQPGAGQARRGRGIQN</sequence>
<dbReference type="EMBL" id="JYFC01000006">
    <property type="protein sequence ID" value="KJC63680.1"/>
    <property type="molecule type" value="Genomic_DNA"/>
</dbReference>
<gene>
    <name evidence="2" type="ORF">TZ00_14355</name>
</gene>
<evidence type="ECO:0000256" key="1">
    <source>
        <dbReference type="SAM" id="MobiDB-lite"/>
    </source>
</evidence>
<feature type="region of interest" description="Disordered" evidence="1">
    <location>
        <begin position="76"/>
        <end position="99"/>
    </location>
</feature>
<protein>
    <submittedName>
        <fullName evidence="2">Uncharacterized protein</fullName>
    </submittedName>
</protein>
<accession>A0ABR5CDG5</accession>
<evidence type="ECO:0000313" key="2">
    <source>
        <dbReference type="EMBL" id="KJC63680.1"/>
    </source>
</evidence>